<dbReference type="Pfam" id="PF00155">
    <property type="entry name" value="Aminotran_1_2"/>
    <property type="match status" value="1"/>
</dbReference>
<gene>
    <name evidence="2" type="ORF">EV132_1431</name>
</gene>
<dbReference type="Proteomes" id="UP000294576">
    <property type="component" value="Unassembled WGS sequence"/>
</dbReference>
<dbReference type="AlphaFoldDB" id="A0A4V2V7S5"/>
<evidence type="ECO:0000313" key="3">
    <source>
        <dbReference type="Proteomes" id="UP000294576"/>
    </source>
</evidence>
<keyword evidence="2" id="KW-0808">Transferase</keyword>
<dbReference type="SUPFAM" id="SSF53383">
    <property type="entry name" value="PLP-dependent transferases"/>
    <property type="match status" value="1"/>
</dbReference>
<dbReference type="GO" id="GO:0008483">
    <property type="term" value="F:transaminase activity"/>
    <property type="evidence" value="ECO:0007669"/>
    <property type="project" value="UniProtKB-KW"/>
</dbReference>
<proteinExistence type="predicted"/>
<protein>
    <submittedName>
        <fullName evidence="2">Aminotransferase class I and II</fullName>
    </submittedName>
</protein>
<dbReference type="InterPro" id="IPR004839">
    <property type="entry name" value="Aminotransferase_I/II_large"/>
</dbReference>
<accession>A0A4V2V7S5</accession>
<reference evidence="2 3" key="1">
    <citation type="submission" date="2019-03" db="EMBL/GenBank/DDBJ databases">
        <title>Genomic Encyclopedia of Type Strains, Phase IV (KMG-V): Genome sequencing to study the core and pangenomes of soil and plant-associated prokaryotes.</title>
        <authorList>
            <person name="Whitman W."/>
        </authorList>
    </citation>
    <scope>NUCLEOTIDE SEQUENCE [LARGE SCALE GENOMIC DNA]</scope>
    <source>
        <strain evidence="2 3">Hc14</strain>
    </source>
</reference>
<feature type="domain" description="Aminotransferase class I/classII large" evidence="1">
    <location>
        <begin position="1"/>
        <end position="37"/>
    </location>
</feature>
<keyword evidence="2" id="KW-0032">Aminotransferase</keyword>
<organism evidence="2 3">
    <name type="scientific">Rhizobium sullae</name>
    <name type="common">Rhizobium hedysari</name>
    <dbReference type="NCBI Taxonomy" id="50338"/>
    <lineage>
        <taxon>Bacteria</taxon>
        <taxon>Pseudomonadati</taxon>
        <taxon>Pseudomonadota</taxon>
        <taxon>Alphaproteobacteria</taxon>
        <taxon>Hyphomicrobiales</taxon>
        <taxon>Rhizobiaceae</taxon>
        <taxon>Rhizobium/Agrobacterium group</taxon>
        <taxon>Rhizobium</taxon>
    </lineage>
</organism>
<dbReference type="Gene3D" id="3.90.1150.10">
    <property type="entry name" value="Aspartate Aminotransferase, domain 1"/>
    <property type="match status" value="1"/>
</dbReference>
<dbReference type="InterPro" id="IPR015424">
    <property type="entry name" value="PyrdxlP-dep_Trfase"/>
</dbReference>
<feature type="non-terminal residue" evidence="2">
    <location>
        <position position="1"/>
    </location>
</feature>
<comment type="caution">
    <text evidence="2">The sequence shown here is derived from an EMBL/GenBank/DDBJ whole genome shotgun (WGS) entry which is preliminary data.</text>
</comment>
<name>A0A4V2V7S5_RHISU</name>
<dbReference type="InterPro" id="IPR015422">
    <property type="entry name" value="PyrdxlP-dep_Trfase_small"/>
</dbReference>
<dbReference type="GO" id="GO:0030170">
    <property type="term" value="F:pyridoxal phosphate binding"/>
    <property type="evidence" value="ECO:0007669"/>
    <property type="project" value="InterPro"/>
</dbReference>
<dbReference type="EMBL" id="SMBH01000043">
    <property type="protein sequence ID" value="TCU03728.1"/>
    <property type="molecule type" value="Genomic_DNA"/>
</dbReference>
<evidence type="ECO:0000259" key="1">
    <source>
        <dbReference type="Pfam" id="PF00155"/>
    </source>
</evidence>
<dbReference type="RefSeq" id="WP_132568861.1">
    <property type="nucleotide sequence ID" value="NZ_SMBH01000043.1"/>
</dbReference>
<sequence>YVQPINYPTVPKKTERLRITPTPLHSDADIERLVAALHSLWSRCALARQVA</sequence>
<evidence type="ECO:0000313" key="2">
    <source>
        <dbReference type="EMBL" id="TCU03728.1"/>
    </source>
</evidence>